<dbReference type="SMART" id="SM01040">
    <property type="entry name" value="Bro-N"/>
    <property type="match status" value="1"/>
</dbReference>
<organism evidence="2 3">
    <name type="scientific">Sodalis glossinidius (strain morsitans)</name>
    <dbReference type="NCBI Taxonomy" id="343509"/>
    <lineage>
        <taxon>Bacteria</taxon>
        <taxon>Pseudomonadati</taxon>
        <taxon>Pseudomonadota</taxon>
        <taxon>Gammaproteobacteria</taxon>
        <taxon>Enterobacterales</taxon>
        <taxon>Bruguierivoracaceae</taxon>
        <taxon>Sodalis</taxon>
    </lineage>
</organism>
<dbReference type="AlphaFoldDB" id="A0A193QMT4"/>
<gene>
    <name evidence="2" type="ORF">SGGMMB4_04670</name>
</gene>
<evidence type="ECO:0000313" key="2">
    <source>
        <dbReference type="EMBL" id="CRL46230.1"/>
    </source>
</evidence>
<dbReference type="OrthoDB" id="6422050at2"/>
<dbReference type="Proteomes" id="UP000245838">
    <property type="component" value="Chromosome sggmmb4_Chromosome"/>
</dbReference>
<dbReference type="PROSITE" id="PS51750">
    <property type="entry name" value="BRO_N"/>
    <property type="match status" value="1"/>
</dbReference>
<dbReference type="RefSeq" id="WP_041867653.1">
    <property type="nucleotide sequence ID" value="NC_007712.1"/>
</dbReference>
<dbReference type="Pfam" id="PF02498">
    <property type="entry name" value="Bro-N"/>
    <property type="match status" value="1"/>
</dbReference>
<evidence type="ECO:0000259" key="1">
    <source>
        <dbReference type="PROSITE" id="PS51750"/>
    </source>
</evidence>
<dbReference type="PANTHER" id="PTHR36180">
    <property type="entry name" value="DNA-BINDING PROTEIN-RELATED-RELATED"/>
    <property type="match status" value="1"/>
</dbReference>
<dbReference type="EMBL" id="LN854557">
    <property type="protein sequence ID" value="CRL46230.1"/>
    <property type="molecule type" value="Genomic_DNA"/>
</dbReference>
<name>A0A193QMT4_SODGM</name>
<dbReference type="InterPro" id="IPR003497">
    <property type="entry name" value="BRO_N_domain"/>
</dbReference>
<accession>A0A193QMT4</accession>
<evidence type="ECO:0000313" key="3">
    <source>
        <dbReference type="Proteomes" id="UP000245838"/>
    </source>
</evidence>
<proteinExistence type="predicted"/>
<reference evidence="2 3" key="1">
    <citation type="submission" date="2015-05" db="EMBL/GenBank/DDBJ databases">
        <authorList>
            <person name="Goodhead I."/>
        </authorList>
    </citation>
    <scope>NUCLEOTIDE SEQUENCE [LARGE SCALE GENOMIC DNA]</scope>
    <source>
        <strain evidence="3">morsitans</strain>
    </source>
</reference>
<feature type="domain" description="Bro-N" evidence="1">
    <location>
        <begin position="3"/>
        <end position="106"/>
    </location>
</feature>
<sequence length="106" mass="12449">MAALSIQPISFSFRETHDIRIHLINAEPWFCLKDVCEVLTVDRTSRLLRELDRKGWANCHTSTEGGEQQLVYVNEPNLYRIIFRSNKPEAKQFQNWVFDDVLPTIK</sequence>
<dbReference type="PANTHER" id="PTHR36180:SF2">
    <property type="entry name" value="BRO FAMILY PROTEIN"/>
    <property type="match status" value="1"/>
</dbReference>
<protein>
    <recommendedName>
        <fullName evidence="1">Bro-N domain-containing protein</fullName>
    </recommendedName>
</protein>